<dbReference type="Proteomes" id="UP000184203">
    <property type="component" value="Unassembled WGS sequence"/>
</dbReference>
<reference evidence="2 4" key="1">
    <citation type="journal article" date="2014" name="ISME J.">
        <title>Trehalose/2-sulfotrehalose biosynthesis and glycine-betaine uptake are widely spread mechanisms for osmoadaptation in the Halobacteriales.</title>
        <authorList>
            <person name="Youssef N.H."/>
            <person name="Savage-Ashlock K.N."/>
            <person name="McCully A.L."/>
            <person name="Luedtke B."/>
            <person name="Shaw E.I."/>
            <person name="Hoff W.D."/>
            <person name="Elshahed M.S."/>
        </authorList>
    </citation>
    <scope>NUCLEOTIDE SEQUENCE [LARGE SCALE GENOMIC DNA]</scope>
    <source>
        <strain evidence="2 4">DX253</strain>
    </source>
</reference>
<proteinExistence type="predicted"/>
<keyword evidence="5" id="KW-1185">Reference proteome</keyword>
<sequence>MSLLELLGFVFGGWFILVTSVYFGVKGALQSYFGETPPTIDGGEKSTDGSHAD</sequence>
<evidence type="ECO:0000256" key="1">
    <source>
        <dbReference type="SAM" id="Phobius"/>
    </source>
</evidence>
<dbReference type="RefSeq" id="WP_007976696.1">
    <property type="nucleotide sequence ID" value="NZ_AEMG01000002.1"/>
</dbReference>
<dbReference type="Proteomes" id="UP000003751">
    <property type="component" value="Unassembled WGS sequence"/>
</dbReference>
<dbReference type="PATRIC" id="fig|797209.4.peg.489"/>
<dbReference type="EMBL" id="AEMG01000002">
    <property type="protein sequence ID" value="EFW93980.1"/>
    <property type="molecule type" value="Genomic_DNA"/>
</dbReference>
<keyword evidence="1" id="KW-0812">Transmembrane</keyword>
<evidence type="ECO:0000313" key="5">
    <source>
        <dbReference type="Proteomes" id="UP000184203"/>
    </source>
</evidence>
<keyword evidence="1" id="KW-0472">Membrane</keyword>
<gene>
    <name evidence="3" type="ORF">SAMN05444342_1984</name>
    <name evidence="2" type="ORF">ZOD2009_02515</name>
</gene>
<organism evidence="2 4">
    <name type="scientific">Haladaptatus paucihalophilus DX253</name>
    <dbReference type="NCBI Taxonomy" id="797209"/>
    <lineage>
        <taxon>Archaea</taxon>
        <taxon>Methanobacteriati</taxon>
        <taxon>Methanobacteriota</taxon>
        <taxon>Stenosarchaea group</taxon>
        <taxon>Halobacteria</taxon>
        <taxon>Halobacteriales</taxon>
        <taxon>Haladaptataceae</taxon>
        <taxon>Haladaptatus</taxon>
    </lineage>
</organism>
<protein>
    <submittedName>
        <fullName evidence="2">Uncharacterized protein</fullName>
    </submittedName>
</protein>
<reference evidence="3" key="3">
    <citation type="submission" date="2016-11" db="EMBL/GenBank/DDBJ databases">
        <authorList>
            <person name="Jaros S."/>
            <person name="Januszkiewicz K."/>
            <person name="Wedrychowicz H."/>
        </authorList>
    </citation>
    <scope>NUCLEOTIDE SEQUENCE [LARGE SCALE GENOMIC DNA]</scope>
    <source>
        <strain evidence="3">DX253</strain>
    </source>
</reference>
<dbReference type="EMBL" id="FRAN01000002">
    <property type="protein sequence ID" value="SHK65236.1"/>
    <property type="molecule type" value="Genomic_DNA"/>
</dbReference>
<dbReference type="AlphaFoldDB" id="E7QP64"/>
<name>E7QP64_HALPU</name>
<evidence type="ECO:0000313" key="4">
    <source>
        <dbReference type="Proteomes" id="UP000003751"/>
    </source>
</evidence>
<evidence type="ECO:0000313" key="3">
    <source>
        <dbReference type="EMBL" id="SHK65236.1"/>
    </source>
</evidence>
<keyword evidence="1" id="KW-1133">Transmembrane helix</keyword>
<feature type="transmembrane region" description="Helical" evidence="1">
    <location>
        <begin position="6"/>
        <end position="25"/>
    </location>
</feature>
<accession>E7QP64</accession>
<reference evidence="5" key="2">
    <citation type="submission" date="2016-11" db="EMBL/GenBank/DDBJ databases">
        <authorList>
            <person name="Varghese N."/>
            <person name="Submissions S."/>
        </authorList>
    </citation>
    <scope>NUCLEOTIDE SEQUENCE [LARGE SCALE GENOMIC DNA]</scope>
    <source>
        <strain evidence="5">DX253</strain>
    </source>
</reference>
<evidence type="ECO:0000313" key="2">
    <source>
        <dbReference type="EMBL" id="EFW93980.1"/>
    </source>
</evidence>